<feature type="domain" description="CN hydrolase" evidence="1">
    <location>
        <begin position="1"/>
        <end position="279"/>
    </location>
</feature>
<reference evidence="2" key="1">
    <citation type="submission" date="2018-03" db="EMBL/GenBank/DDBJ databases">
        <authorList>
            <person name="Guldener U."/>
        </authorList>
    </citation>
    <scope>NUCLEOTIDE SEQUENCE</scope>
</reference>
<dbReference type="SUPFAM" id="SSF56317">
    <property type="entry name" value="Carbon-nitrogen hydrolase"/>
    <property type="match status" value="1"/>
</dbReference>
<proteinExistence type="predicted"/>
<name>A0AAE8SSY2_9PEZI</name>
<sequence length="366" mass="39929">MRIGCLQFAPVRGDVNNNLSRADAVLLKDNPEDLDVLVLPELAFTGYNFKSLAEIFPHLEPTGSGTSSLWARTVALKYDCTVVVGYPEKVDVSQKWPASPEYYNSAIIVDGEGQTVASYRKSHLTTDETWALEGQGGFFNGDIAGVKNVTIGISTDIAPSRFDSLPGSFEFASHVLQVRSNLVIVSLACPTNQEGRLFSRSPHEPDMDTLMHWVSRLEPIINRDSEEEVVVVFANRTGTEEDVVYAGTSAILGLKNGEVNVYGILGRSDRELLVVDTDKEPWGKLVYRPRADSAPSAHPQRFYDDTAIPASPAPFPNTHAQAEKPVAPFGVSTISEVLRADNLPQTPPYAVLPASPPHCSAHRVLD</sequence>
<dbReference type="Pfam" id="PF00795">
    <property type="entry name" value="CN_hydrolase"/>
    <property type="match status" value="1"/>
</dbReference>
<dbReference type="EMBL" id="ONZQ02000003">
    <property type="protein sequence ID" value="SPN99938.1"/>
    <property type="molecule type" value="Genomic_DNA"/>
</dbReference>
<dbReference type="AlphaFoldDB" id="A0AAE8SSY2"/>
<evidence type="ECO:0000313" key="3">
    <source>
        <dbReference type="Proteomes" id="UP001187682"/>
    </source>
</evidence>
<dbReference type="PANTHER" id="PTHR11750">
    <property type="entry name" value="PROTEIN N-TERMINAL AMIDASE"/>
    <property type="match status" value="1"/>
</dbReference>
<dbReference type="GO" id="GO:0008418">
    <property type="term" value="F:protein-N-terminal asparagine amidohydrolase activity"/>
    <property type="evidence" value="ECO:0007669"/>
    <property type="project" value="InterPro"/>
</dbReference>
<dbReference type="InterPro" id="IPR003010">
    <property type="entry name" value="C-N_Hydrolase"/>
</dbReference>
<dbReference type="InterPro" id="IPR039703">
    <property type="entry name" value="Nta1"/>
</dbReference>
<dbReference type="Proteomes" id="UP001187682">
    <property type="component" value="Unassembled WGS sequence"/>
</dbReference>
<dbReference type="Gene3D" id="3.60.110.10">
    <property type="entry name" value="Carbon-nitrogen hydrolase"/>
    <property type="match status" value="1"/>
</dbReference>
<organism evidence="2 3">
    <name type="scientific">Cephalotrichum gorgonifer</name>
    <dbReference type="NCBI Taxonomy" id="2041049"/>
    <lineage>
        <taxon>Eukaryota</taxon>
        <taxon>Fungi</taxon>
        <taxon>Dikarya</taxon>
        <taxon>Ascomycota</taxon>
        <taxon>Pezizomycotina</taxon>
        <taxon>Sordariomycetes</taxon>
        <taxon>Hypocreomycetidae</taxon>
        <taxon>Microascales</taxon>
        <taxon>Microascaceae</taxon>
        <taxon>Cephalotrichum</taxon>
    </lineage>
</organism>
<dbReference type="InterPro" id="IPR036526">
    <property type="entry name" value="C-N_Hydrolase_sf"/>
</dbReference>
<evidence type="ECO:0000259" key="1">
    <source>
        <dbReference type="PROSITE" id="PS50263"/>
    </source>
</evidence>
<evidence type="ECO:0000313" key="2">
    <source>
        <dbReference type="EMBL" id="SPN99938.1"/>
    </source>
</evidence>
<keyword evidence="3" id="KW-1185">Reference proteome</keyword>
<protein>
    <submittedName>
        <fullName evidence="2">Related to amino-terminal amidase</fullName>
    </submittedName>
</protein>
<comment type="caution">
    <text evidence="2">The sequence shown here is derived from an EMBL/GenBank/DDBJ whole genome shotgun (WGS) entry which is preliminary data.</text>
</comment>
<accession>A0AAE8SSY2</accession>
<gene>
    <name evidence="2" type="ORF">DNG_02790</name>
</gene>
<dbReference type="GO" id="GO:0070773">
    <property type="term" value="F:protein-N-terminal glutamine amidohydrolase activity"/>
    <property type="evidence" value="ECO:0007669"/>
    <property type="project" value="InterPro"/>
</dbReference>
<dbReference type="GO" id="GO:0030163">
    <property type="term" value="P:protein catabolic process"/>
    <property type="evidence" value="ECO:0007669"/>
    <property type="project" value="TreeGrafter"/>
</dbReference>
<dbReference type="PROSITE" id="PS50263">
    <property type="entry name" value="CN_HYDROLASE"/>
    <property type="match status" value="1"/>
</dbReference>
<dbReference type="PANTHER" id="PTHR11750:SF26">
    <property type="entry name" value="PROTEIN N-TERMINAL AMIDASE"/>
    <property type="match status" value="1"/>
</dbReference>